<organism evidence="3 4">
    <name type="scientific">Carnegiea gigantea</name>
    <dbReference type="NCBI Taxonomy" id="171969"/>
    <lineage>
        <taxon>Eukaryota</taxon>
        <taxon>Viridiplantae</taxon>
        <taxon>Streptophyta</taxon>
        <taxon>Embryophyta</taxon>
        <taxon>Tracheophyta</taxon>
        <taxon>Spermatophyta</taxon>
        <taxon>Magnoliopsida</taxon>
        <taxon>eudicotyledons</taxon>
        <taxon>Gunneridae</taxon>
        <taxon>Pentapetalae</taxon>
        <taxon>Caryophyllales</taxon>
        <taxon>Cactineae</taxon>
        <taxon>Cactaceae</taxon>
        <taxon>Cactoideae</taxon>
        <taxon>Echinocereeae</taxon>
        <taxon>Carnegiea</taxon>
    </lineage>
</organism>
<dbReference type="GO" id="GO:0006357">
    <property type="term" value="P:regulation of transcription by RNA polymerase II"/>
    <property type="evidence" value="ECO:0007669"/>
    <property type="project" value="TreeGrafter"/>
</dbReference>
<feature type="region of interest" description="Disordered" evidence="2">
    <location>
        <begin position="114"/>
        <end position="157"/>
    </location>
</feature>
<dbReference type="OrthoDB" id="60033at2759"/>
<evidence type="ECO:0000256" key="1">
    <source>
        <dbReference type="SAM" id="Coils"/>
    </source>
</evidence>
<dbReference type="PANTHER" id="PTHR10015:SF332">
    <property type="entry name" value="HEAT STRESS TRANSCRIPTION FACTOR C-1"/>
    <property type="match status" value="1"/>
</dbReference>
<dbReference type="GO" id="GO:0034605">
    <property type="term" value="P:cellular response to heat"/>
    <property type="evidence" value="ECO:0007669"/>
    <property type="project" value="TreeGrafter"/>
</dbReference>
<dbReference type="EMBL" id="JAKOGI010000141">
    <property type="protein sequence ID" value="KAJ8442439.1"/>
    <property type="molecule type" value="Genomic_DNA"/>
</dbReference>
<keyword evidence="1" id="KW-0175">Coiled coil</keyword>
<evidence type="ECO:0000313" key="4">
    <source>
        <dbReference type="Proteomes" id="UP001153076"/>
    </source>
</evidence>
<evidence type="ECO:0000313" key="3">
    <source>
        <dbReference type="EMBL" id="KAJ8442439.1"/>
    </source>
</evidence>
<comment type="caution">
    <text evidence="3">The sequence shown here is derived from an EMBL/GenBank/DDBJ whole genome shotgun (WGS) entry which is preliminary data.</text>
</comment>
<name>A0A9Q1QHX5_9CARY</name>
<feature type="compositionally biased region" description="Basic and acidic residues" evidence="2">
    <location>
        <begin position="114"/>
        <end position="130"/>
    </location>
</feature>
<dbReference type="GO" id="GO:0000978">
    <property type="term" value="F:RNA polymerase II cis-regulatory region sequence-specific DNA binding"/>
    <property type="evidence" value="ECO:0007669"/>
    <property type="project" value="TreeGrafter"/>
</dbReference>
<proteinExistence type="predicted"/>
<feature type="compositionally biased region" description="Low complexity" evidence="2">
    <location>
        <begin position="140"/>
        <end position="150"/>
    </location>
</feature>
<keyword evidence="4" id="KW-1185">Reference proteome</keyword>
<dbReference type="Proteomes" id="UP001153076">
    <property type="component" value="Unassembled WGS sequence"/>
</dbReference>
<sequence>MYRTGFRKVDPDKWEFASEWFLRGQKHLLGNIVRRKHSTRAHHHHQDLDDHQDLVAEIERLREEQRSLEEELKGMNRRLEATERRPQQMMAFLRKVVEDPDILKRVITQRERCGRHLLRGGDDSRPTSPEKRRRLLMMPSTSSSGAQSNNSEDDAGAISSCNANFEVGTFPYHSPSPDASQNGFGSLNADASQCGFGNFNSDAGLHDHNQQYDWAGSSISGLYPLGSVPGPMGFSHQSSSRVDLVEHIPEYMLSTDNARLFPFSLLGGGF</sequence>
<dbReference type="PANTHER" id="PTHR10015">
    <property type="entry name" value="HEAT SHOCK TRANSCRIPTION FACTOR"/>
    <property type="match status" value="1"/>
</dbReference>
<gene>
    <name evidence="3" type="ORF">Cgig2_018716</name>
</gene>
<reference evidence="3" key="1">
    <citation type="submission" date="2022-04" db="EMBL/GenBank/DDBJ databases">
        <title>Carnegiea gigantea Genome sequencing and assembly v2.</title>
        <authorList>
            <person name="Copetti D."/>
            <person name="Sanderson M.J."/>
            <person name="Burquez A."/>
            <person name="Wojciechowski M.F."/>
        </authorList>
    </citation>
    <scope>NUCLEOTIDE SEQUENCE</scope>
    <source>
        <strain evidence="3">SGP5-SGP5p</strain>
        <tissue evidence="3">Aerial part</tissue>
    </source>
</reference>
<dbReference type="GO" id="GO:0005634">
    <property type="term" value="C:nucleus"/>
    <property type="evidence" value="ECO:0007669"/>
    <property type="project" value="TreeGrafter"/>
</dbReference>
<dbReference type="GO" id="GO:0003700">
    <property type="term" value="F:DNA-binding transcription factor activity"/>
    <property type="evidence" value="ECO:0007669"/>
    <property type="project" value="TreeGrafter"/>
</dbReference>
<accession>A0A9Q1QHX5</accession>
<dbReference type="AlphaFoldDB" id="A0A9Q1QHX5"/>
<protein>
    <submittedName>
        <fullName evidence="3">Uncharacterized protein</fullName>
    </submittedName>
</protein>
<feature type="coiled-coil region" evidence="1">
    <location>
        <begin position="48"/>
        <end position="85"/>
    </location>
</feature>
<evidence type="ECO:0000256" key="2">
    <source>
        <dbReference type="SAM" id="MobiDB-lite"/>
    </source>
</evidence>